<dbReference type="SUPFAM" id="SSF53756">
    <property type="entry name" value="UDP-Glycosyltransferase/glycogen phosphorylase"/>
    <property type="match status" value="1"/>
</dbReference>
<dbReference type="NCBIfam" id="TIGR02201">
    <property type="entry name" value="heptsyl_trn_III"/>
    <property type="match status" value="1"/>
</dbReference>
<evidence type="ECO:0000256" key="1">
    <source>
        <dbReference type="ARBA" id="ARBA00022676"/>
    </source>
</evidence>
<comment type="caution">
    <text evidence="3">The sequence shown here is derived from an EMBL/GenBank/DDBJ whole genome shotgun (WGS) entry which is preliminary data.</text>
</comment>
<dbReference type="RefSeq" id="WP_194847656.1">
    <property type="nucleotide sequence ID" value="NZ_JAAEJV010000019.1"/>
</dbReference>
<proteinExistence type="predicted"/>
<dbReference type="InterPro" id="IPR002201">
    <property type="entry name" value="Glyco_trans_9"/>
</dbReference>
<evidence type="ECO:0000313" key="3">
    <source>
        <dbReference type="EMBL" id="MBF5059351.1"/>
    </source>
</evidence>
<dbReference type="Pfam" id="PF01075">
    <property type="entry name" value="Glyco_transf_9"/>
    <property type="match status" value="1"/>
</dbReference>
<name>A0ABS0AZ13_9BACT</name>
<dbReference type="InterPro" id="IPR011916">
    <property type="entry name" value="LipoPS_heptosylTferase-III"/>
</dbReference>
<keyword evidence="4" id="KW-1185">Reference proteome</keyword>
<organism evidence="3 4">
    <name type="scientific">Candidatus Neptunichlamydia vexilliferae</name>
    <dbReference type="NCBI Taxonomy" id="1651774"/>
    <lineage>
        <taxon>Bacteria</taxon>
        <taxon>Pseudomonadati</taxon>
        <taxon>Chlamydiota</taxon>
        <taxon>Chlamydiia</taxon>
        <taxon>Parachlamydiales</taxon>
        <taxon>Simkaniaceae</taxon>
        <taxon>Candidatus Neptunichlamydia</taxon>
    </lineage>
</organism>
<reference evidence="3 4" key="1">
    <citation type="submission" date="2020-01" db="EMBL/GenBank/DDBJ databases">
        <title>Draft genome sequence of Cand. Neptunochlamydia vexilliferae K9.</title>
        <authorList>
            <person name="Schulz F."/>
            <person name="Koestlbacher S."/>
            <person name="Wascher F."/>
            <person name="Pizzetti I."/>
            <person name="Horn M."/>
        </authorList>
    </citation>
    <scope>NUCLEOTIDE SEQUENCE [LARGE SCALE GENOMIC DNA]</scope>
    <source>
        <strain evidence="3 4">K9</strain>
    </source>
</reference>
<dbReference type="InterPro" id="IPR051199">
    <property type="entry name" value="LPS_LOS_Heptosyltrfase"/>
</dbReference>
<dbReference type="CDD" id="cd03789">
    <property type="entry name" value="GT9_LPS_heptosyltransferase"/>
    <property type="match status" value="1"/>
</dbReference>
<dbReference type="PANTHER" id="PTHR30160:SF1">
    <property type="entry name" value="LIPOPOLYSACCHARIDE 1,2-N-ACETYLGLUCOSAMINETRANSFERASE-RELATED"/>
    <property type="match status" value="1"/>
</dbReference>
<dbReference type="EMBL" id="JAAEJV010000019">
    <property type="protein sequence ID" value="MBF5059351.1"/>
    <property type="molecule type" value="Genomic_DNA"/>
</dbReference>
<dbReference type="Proteomes" id="UP001194714">
    <property type="component" value="Unassembled WGS sequence"/>
</dbReference>
<keyword evidence="1" id="KW-0328">Glycosyltransferase</keyword>
<dbReference type="EC" id="2.-.-.-" evidence="3"/>
<evidence type="ECO:0000313" key="4">
    <source>
        <dbReference type="Proteomes" id="UP001194714"/>
    </source>
</evidence>
<dbReference type="GO" id="GO:0016740">
    <property type="term" value="F:transferase activity"/>
    <property type="evidence" value="ECO:0007669"/>
    <property type="project" value="UniProtKB-KW"/>
</dbReference>
<dbReference type="Gene3D" id="3.40.50.2000">
    <property type="entry name" value="Glycogen Phosphorylase B"/>
    <property type="match status" value="2"/>
</dbReference>
<dbReference type="PANTHER" id="PTHR30160">
    <property type="entry name" value="TETRAACYLDISACCHARIDE 4'-KINASE-RELATED"/>
    <property type="match status" value="1"/>
</dbReference>
<sequence length="354" mass="39458">MEIDFSSINRILVAKLRHHGDVLLSAPVFSLLKKRFPHLEIDAYIYSETLPMLEGHPAISNFILYNKGWKKLPLFKRYREELKLLKKIRKGRYDLVINLTEGDRGAVAAKISRAPYAIGFDPQGGGMRGKANCYTHLIKHTPRPRHTVEKQLDALRVLGIFPTLKERELTFHIPAAAREKIAALLPENYVHIHPVSRWMFKTLPIETLVAVIHYLQERGEQVVLTASSDPAEMEMNAQLASQAPGVIDLSGQLSLKELGAVIEKSRLLITVDSVPLHLASVFKKEVVAIFGPTCDQNWGPWQNPHARVVTLPLSCRPCYQPGCGGSGQSDCLLNLPTAPIITAAHELLEQAVTV</sequence>
<accession>A0ABS0AZ13</accession>
<keyword evidence="2 3" id="KW-0808">Transferase</keyword>
<protein>
    <submittedName>
        <fullName evidence="3">Lipopolysaccharide core heptosyltransferase RfaQ</fullName>
        <ecNumber evidence="3">2.-.-.-</ecNumber>
    </submittedName>
</protein>
<evidence type="ECO:0000256" key="2">
    <source>
        <dbReference type="ARBA" id="ARBA00022679"/>
    </source>
</evidence>
<gene>
    <name evidence="3" type="ORF">NEPTK9_000862</name>
</gene>